<dbReference type="GO" id="GO:0009507">
    <property type="term" value="C:chloroplast"/>
    <property type="evidence" value="ECO:0007669"/>
    <property type="project" value="TreeGrafter"/>
</dbReference>
<dbReference type="Proteomes" id="UP001454036">
    <property type="component" value="Unassembled WGS sequence"/>
</dbReference>
<dbReference type="InterPro" id="IPR018164">
    <property type="entry name" value="Ala-tRNA-synth_IIc_N"/>
</dbReference>
<dbReference type="InterPro" id="IPR045864">
    <property type="entry name" value="aa-tRNA-synth_II/BPL/LPL"/>
</dbReference>
<dbReference type="InterPro" id="IPR050058">
    <property type="entry name" value="Ala-tRNA_ligase"/>
</dbReference>
<dbReference type="EMBL" id="BAABME010015950">
    <property type="protein sequence ID" value="GAA0143777.1"/>
    <property type="molecule type" value="Genomic_DNA"/>
</dbReference>
<name>A0AAV3NY57_LITER</name>
<reference evidence="2 3" key="1">
    <citation type="submission" date="2024-01" db="EMBL/GenBank/DDBJ databases">
        <title>The complete chloroplast genome sequence of Lithospermum erythrorhizon: insights into the phylogenetic relationship among Boraginaceae species and the maternal lineages of purple gromwells.</title>
        <authorList>
            <person name="Okada T."/>
            <person name="Watanabe K."/>
        </authorList>
    </citation>
    <scope>NUCLEOTIDE SEQUENCE [LARGE SCALE GENOMIC DNA]</scope>
</reference>
<dbReference type="PANTHER" id="PTHR11777:SF9">
    <property type="entry name" value="ALANINE--TRNA LIGASE, CYTOPLASMIC"/>
    <property type="match status" value="1"/>
</dbReference>
<gene>
    <name evidence="2" type="ORF">LIER_35804</name>
</gene>
<keyword evidence="3" id="KW-1185">Reference proteome</keyword>
<dbReference type="SUPFAM" id="SSF55681">
    <property type="entry name" value="Class II aaRS and biotin synthetases"/>
    <property type="match status" value="1"/>
</dbReference>
<dbReference type="GO" id="GO:0005739">
    <property type="term" value="C:mitochondrion"/>
    <property type="evidence" value="ECO:0007669"/>
    <property type="project" value="TreeGrafter"/>
</dbReference>
<dbReference type="GO" id="GO:0005524">
    <property type="term" value="F:ATP binding"/>
    <property type="evidence" value="ECO:0007669"/>
    <property type="project" value="InterPro"/>
</dbReference>
<feature type="domain" description="Alanyl-tRNA synthetase class IIc N-terminal" evidence="1">
    <location>
        <begin position="47"/>
        <end position="84"/>
    </location>
</feature>
<dbReference type="GO" id="GO:0004813">
    <property type="term" value="F:alanine-tRNA ligase activity"/>
    <property type="evidence" value="ECO:0007669"/>
    <property type="project" value="InterPro"/>
</dbReference>
<organism evidence="2 3">
    <name type="scientific">Lithospermum erythrorhizon</name>
    <name type="common">Purple gromwell</name>
    <name type="synonym">Lithospermum officinale var. erythrorhizon</name>
    <dbReference type="NCBI Taxonomy" id="34254"/>
    <lineage>
        <taxon>Eukaryota</taxon>
        <taxon>Viridiplantae</taxon>
        <taxon>Streptophyta</taxon>
        <taxon>Embryophyta</taxon>
        <taxon>Tracheophyta</taxon>
        <taxon>Spermatophyta</taxon>
        <taxon>Magnoliopsida</taxon>
        <taxon>eudicotyledons</taxon>
        <taxon>Gunneridae</taxon>
        <taxon>Pentapetalae</taxon>
        <taxon>asterids</taxon>
        <taxon>lamiids</taxon>
        <taxon>Boraginales</taxon>
        <taxon>Boraginaceae</taxon>
        <taxon>Boraginoideae</taxon>
        <taxon>Lithospermeae</taxon>
        <taxon>Lithospermum</taxon>
    </lineage>
</organism>
<dbReference type="Pfam" id="PF01411">
    <property type="entry name" value="tRNA-synt_2c"/>
    <property type="match status" value="1"/>
</dbReference>
<dbReference type="Gene3D" id="3.30.930.10">
    <property type="entry name" value="Bira Bifunctional Protein, Domain 2"/>
    <property type="match status" value="1"/>
</dbReference>
<evidence type="ECO:0000313" key="2">
    <source>
        <dbReference type="EMBL" id="GAA0143777.1"/>
    </source>
</evidence>
<dbReference type="GO" id="GO:0002161">
    <property type="term" value="F:aminoacyl-tRNA deacylase activity"/>
    <property type="evidence" value="ECO:0007669"/>
    <property type="project" value="TreeGrafter"/>
</dbReference>
<dbReference type="PANTHER" id="PTHR11777">
    <property type="entry name" value="ALANYL-TRNA SYNTHETASE"/>
    <property type="match status" value="1"/>
</dbReference>
<proteinExistence type="predicted"/>
<accession>A0AAV3NY57</accession>
<sequence>MRVCVNRRSWYLVYTKYAWQKWMRVVINSRSWSAAFPFSKALTSFINDDPTVIEIWNLVFTQFNRESDGTLKRLPAKHVDTRLFTFLHIEVEL</sequence>
<dbReference type="GO" id="GO:0006419">
    <property type="term" value="P:alanyl-tRNA aminoacylation"/>
    <property type="evidence" value="ECO:0007669"/>
    <property type="project" value="InterPro"/>
</dbReference>
<protein>
    <recommendedName>
        <fullName evidence="1">Alanyl-tRNA synthetase class IIc N-terminal domain-containing protein</fullName>
    </recommendedName>
</protein>
<comment type="caution">
    <text evidence="2">The sequence shown here is derived from an EMBL/GenBank/DDBJ whole genome shotgun (WGS) entry which is preliminary data.</text>
</comment>
<evidence type="ECO:0000259" key="1">
    <source>
        <dbReference type="Pfam" id="PF01411"/>
    </source>
</evidence>
<evidence type="ECO:0000313" key="3">
    <source>
        <dbReference type="Proteomes" id="UP001454036"/>
    </source>
</evidence>
<dbReference type="AlphaFoldDB" id="A0AAV3NY57"/>